<dbReference type="EMBL" id="JACXAI010000031">
    <property type="protein sequence ID" value="MBD1382416.1"/>
    <property type="molecule type" value="Genomic_DNA"/>
</dbReference>
<accession>A0A926NR64</accession>
<gene>
    <name evidence="1" type="ORF">IC621_19550</name>
</gene>
<reference evidence="1" key="1">
    <citation type="submission" date="2020-09" db="EMBL/GenBank/DDBJ databases">
        <title>A novel bacterium of genus Bacillus, isolated from South China Sea.</title>
        <authorList>
            <person name="Huang H."/>
            <person name="Mo K."/>
            <person name="Hu Y."/>
        </authorList>
    </citation>
    <scope>NUCLEOTIDE SEQUENCE</scope>
    <source>
        <strain evidence="1">IB182487</strain>
    </source>
</reference>
<dbReference type="AlphaFoldDB" id="A0A926NR64"/>
<sequence>MSKMYAFLPTAMLSLVGLLMVYLQTGFNFTMDQELRDYSSKIKILEKDGNNNLIELTHDQQTELQEIIKSKLINHSTTEDLLKELGVTSGLCGFTTIKDRGPYISIFLVHLNSVDPIEMNSIMRKIRLNSVPYDLSQNSYRC</sequence>
<protein>
    <submittedName>
        <fullName evidence="1">Uncharacterized protein</fullName>
    </submittedName>
</protein>
<comment type="caution">
    <text evidence="1">The sequence shown here is derived from an EMBL/GenBank/DDBJ whole genome shotgun (WGS) entry which is preliminary data.</text>
</comment>
<organism evidence="1 2">
    <name type="scientific">Metabacillus arenae</name>
    <dbReference type="NCBI Taxonomy" id="2771434"/>
    <lineage>
        <taxon>Bacteria</taxon>
        <taxon>Bacillati</taxon>
        <taxon>Bacillota</taxon>
        <taxon>Bacilli</taxon>
        <taxon>Bacillales</taxon>
        <taxon>Bacillaceae</taxon>
        <taxon>Metabacillus</taxon>
    </lineage>
</organism>
<keyword evidence="2" id="KW-1185">Reference proteome</keyword>
<proteinExistence type="predicted"/>
<dbReference type="RefSeq" id="WP_191160595.1">
    <property type="nucleotide sequence ID" value="NZ_JACXAI010000031.1"/>
</dbReference>
<dbReference type="Proteomes" id="UP000626844">
    <property type="component" value="Unassembled WGS sequence"/>
</dbReference>
<evidence type="ECO:0000313" key="1">
    <source>
        <dbReference type="EMBL" id="MBD1382416.1"/>
    </source>
</evidence>
<name>A0A926NR64_9BACI</name>
<evidence type="ECO:0000313" key="2">
    <source>
        <dbReference type="Proteomes" id="UP000626844"/>
    </source>
</evidence>